<name>A0A1N6QBN8_9SPIO</name>
<dbReference type="Proteomes" id="UP000186400">
    <property type="component" value="Unassembled WGS sequence"/>
</dbReference>
<feature type="signal peptide" evidence="2">
    <location>
        <begin position="1"/>
        <end position="27"/>
    </location>
</feature>
<proteinExistence type="predicted"/>
<gene>
    <name evidence="3" type="ORF">SAMN05920897_10497</name>
</gene>
<feature type="region of interest" description="Disordered" evidence="1">
    <location>
        <begin position="29"/>
        <end position="57"/>
    </location>
</feature>
<dbReference type="OrthoDB" id="368857at2"/>
<accession>A0A1N6QBN8</accession>
<evidence type="ECO:0000313" key="4">
    <source>
        <dbReference type="Proteomes" id="UP000186400"/>
    </source>
</evidence>
<reference evidence="3 4" key="1">
    <citation type="submission" date="2017-01" db="EMBL/GenBank/DDBJ databases">
        <authorList>
            <person name="Mah S.A."/>
            <person name="Swanson W.J."/>
            <person name="Moy G.W."/>
            <person name="Vacquier V.D."/>
        </authorList>
    </citation>
    <scope>NUCLEOTIDE SEQUENCE [LARGE SCALE GENOMIC DNA]</scope>
    <source>
        <strain evidence="3 4">ASpG1</strain>
    </source>
</reference>
<sequence length="527" mass="60017">MKIHFFSRSFLTALGLLFLAGALPGLSAEEAMPPAAPESTQRESPGPEDPDQATPIADQRPLVIHDISWTLQGRTRRWVLEQLLDIEKGLQFPSLEALEAFLREQQQLLTNQRELQSSSVTYEILPPDSPDDDDPLSPQRLHLTVETQDTWNVIALPYVRYDSNDGLLLSFRIRDYNFFGTLQDLRIDLDYEFTDDDENIVTLSSEIKLPFQAFQRDWALVMEQSLSLEEDEFDLELGIGLEYYFSWLRRDWTLGFMQEYRYLTDDDEDDNDYFTNSLTLGTGIDLPVVLPGFGQLRYLPSVKGEVKYRPGGISEERKGTTAGFEHGLRAGRANWEGNYRQGLTLSLENENTYNITTESWEQEITTRVSGYRAFLRGGRDGWPRLGISGSLSSFYLINGADDDQDDAAKDARGILNDKMNGDLGIFLNLDVLLTVWTLRPVFEMQIGPFFDIAYVRDTRGDFHESSSFDRHRDIQYSAGFSVIGFPLFARSLFLRGTYGLDLEEIYNGTSPLDGNARVIFIGLGHHY</sequence>
<keyword evidence="2" id="KW-0732">Signal</keyword>
<evidence type="ECO:0000256" key="1">
    <source>
        <dbReference type="SAM" id="MobiDB-lite"/>
    </source>
</evidence>
<feature type="chain" id="PRO_5009937662" description="Surface antigen" evidence="2">
    <location>
        <begin position="28"/>
        <end position="527"/>
    </location>
</feature>
<evidence type="ECO:0008006" key="5">
    <source>
        <dbReference type="Google" id="ProtNLM"/>
    </source>
</evidence>
<keyword evidence="4" id="KW-1185">Reference proteome</keyword>
<protein>
    <recommendedName>
        <fullName evidence="5">Surface antigen</fullName>
    </recommendedName>
</protein>
<organism evidence="3 4">
    <name type="scientific">Alkalispirochaeta americana</name>
    <dbReference type="NCBI Taxonomy" id="159291"/>
    <lineage>
        <taxon>Bacteria</taxon>
        <taxon>Pseudomonadati</taxon>
        <taxon>Spirochaetota</taxon>
        <taxon>Spirochaetia</taxon>
        <taxon>Spirochaetales</taxon>
        <taxon>Spirochaetaceae</taxon>
        <taxon>Alkalispirochaeta</taxon>
    </lineage>
</organism>
<evidence type="ECO:0000313" key="3">
    <source>
        <dbReference type="EMBL" id="SIQ13991.1"/>
    </source>
</evidence>
<dbReference type="AlphaFoldDB" id="A0A1N6QBN8"/>
<dbReference type="EMBL" id="FTMS01000004">
    <property type="protein sequence ID" value="SIQ13991.1"/>
    <property type="molecule type" value="Genomic_DNA"/>
</dbReference>
<evidence type="ECO:0000256" key="2">
    <source>
        <dbReference type="SAM" id="SignalP"/>
    </source>
</evidence>
<dbReference type="RefSeq" id="WP_076488063.1">
    <property type="nucleotide sequence ID" value="NZ_FTMS01000004.1"/>
</dbReference>